<keyword evidence="6" id="KW-0206">Cytoskeleton</keyword>
<keyword evidence="2 7" id="KW-0547">Nucleotide-binding</keyword>
<dbReference type="Pfam" id="PF00225">
    <property type="entry name" value="Kinesin"/>
    <property type="match status" value="1"/>
</dbReference>
<organism evidence="11 12">
    <name type="scientific">Aphidius gifuensis</name>
    <name type="common">Parasitoid wasp</name>
    <dbReference type="NCBI Taxonomy" id="684658"/>
    <lineage>
        <taxon>Eukaryota</taxon>
        <taxon>Metazoa</taxon>
        <taxon>Ecdysozoa</taxon>
        <taxon>Arthropoda</taxon>
        <taxon>Hexapoda</taxon>
        <taxon>Insecta</taxon>
        <taxon>Pterygota</taxon>
        <taxon>Neoptera</taxon>
        <taxon>Endopterygota</taxon>
        <taxon>Hymenoptera</taxon>
        <taxon>Apocrita</taxon>
        <taxon>Ichneumonoidea</taxon>
        <taxon>Braconidae</taxon>
        <taxon>Aphidiinae</taxon>
        <taxon>Aphidius</taxon>
    </lineage>
</organism>
<dbReference type="GO" id="GO:0007018">
    <property type="term" value="P:microtubule-based movement"/>
    <property type="evidence" value="ECO:0007669"/>
    <property type="project" value="InterPro"/>
</dbReference>
<dbReference type="OrthoDB" id="21525at2759"/>
<keyword evidence="6" id="KW-0963">Cytoplasm</keyword>
<dbReference type="PANTHER" id="PTHR47968">
    <property type="entry name" value="CENTROMERE PROTEIN E"/>
    <property type="match status" value="1"/>
</dbReference>
<comment type="subcellular location">
    <subcellularLocation>
        <location evidence="1">Cytoplasm</location>
        <location evidence="1">Cytoskeleton</location>
    </subcellularLocation>
</comment>
<feature type="coiled-coil region" evidence="8">
    <location>
        <begin position="552"/>
        <end position="586"/>
    </location>
</feature>
<proteinExistence type="inferred from homology"/>
<keyword evidence="12" id="KW-1185">Reference proteome</keyword>
<dbReference type="GO" id="GO:0003777">
    <property type="term" value="F:microtubule motor activity"/>
    <property type="evidence" value="ECO:0007669"/>
    <property type="project" value="InterPro"/>
</dbReference>
<dbReference type="GO" id="GO:0008017">
    <property type="term" value="F:microtubule binding"/>
    <property type="evidence" value="ECO:0007669"/>
    <property type="project" value="InterPro"/>
</dbReference>
<evidence type="ECO:0000256" key="9">
    <source>
        <dbReference type="SAM" id="MobiDB-lite"/>
    </source>
</evidence>
<evidence type="ECO:0000256" key="4">
    <source>
        <dbReference type="ARBA" id="ARBA00023054"/>
    </source>
</evidence>
<gene>
    <name evidence="11" type="ORF">HCN44_010643</name>
</gene>
<evidence type="ECO:0000313" key="11">
    <source>
        <dbReference type="EMBL" id="KAF7991842.1"/>
    </source>
</evidence>
<dbReference type="InterPro" id="IPR001752">
    <property type="entry name" value="Kinesin_motor_dom"/>
</dbReference>
<feature type="region of interest" description="Disordered" evidence="9">
    <location>
        <begin position="1817"/>
        <end position="1837"/>
    </location>
</feature>
<feature type="binding site" evidence="7">
    <location>
        <begin position="87"/>
        <end position="94"/>
    </location>
    <ligand>
        <name>ATP</name>
        <dbReference type="ChEBI" id="CHEBI:30616"/>
    </ligand>
</feature>
<evidence type="ECO:0000256" key="8">
    <source>
        <dbReference type="SAM" id="Coils"/>
    </source>
</evidence>
<feature type="coiled-coil region" evidence="8">
    <location>
        <begin position="780"/>
        <end position="1348"/>
    </location>
</feature>
<dbReference type="GO" id="GO:0000278">
    <property type="term" value="P:mitotic cell cycle"/>
    <property type="evidence" value="ECO:0007669"/>
    <property type="project" value="TreeGrafter"/>
</dbReference>
<dbReference type="InterPro" id="IPR027640">
    <property type="entry name" value="Kinesin-like_fam"/>
</dbReference>
<feature type="domain" description="Kinesin motor" evidence="10">
    <location>
        <begin position="4"/>
        <end position="327"/>
    </location>
</feature>
<feature type="coiled-coil region" evidence="8">
    <location>
        <begin position="1495"/>
        <end position="1662"/>
    </location>
</feature>
<keyword evidence="5 7" id="KW-0505">Motor protein</keyword>
<dbReference type="EMBL" id="JACMRX010000004">
    <property type="protein sequence ID" value="KAF7991842.1"/>
    <property type="molecule type" value="Genomic_DNA"/>
</dbReference>
<feature type="coiled-coil region" evidence="8">
    <location>
        <begin position="1870"/>
        <end position="2084"/>
    </location>
</feature>
<dbReference type="PROSITE" id="PS50067">
    <property type="entry name" value="KINESIN_MOTOR_2"/>
    <property type="match status" value="1"/>
</dbReference>
<dbReference type="Gene3D" id="3.40.850.10">
    <property type="entry name" value="Kinesin motor domain"/>
    <property type="match status" value="1"/>
</dbReference>
<evidence type="ECO:0000256" key="1">
    <source>
        <dbReference type="ARBA" id="ARBA00004245"/>
    </source>
</evidence>
<comment type="caution">
    <text evidence="11">The sequence shown here is derived from an EMBL/GenBank/DDBJ whole genome shotgun (WGS) entry which is preliminary data.</text>
</comment>
<dbReference type="GO" id="GO:0005874">
    <property type="term" value="C:microtubule"/>
    <property type="evidence" value="ECO:0007669"/>
    <property type="project" value="TreeGrafter"/>
</dbReference>
<dbReference type="PANTHER" id="PTHR47968:SF75">
    <property type="entry name" value="CENTROMERE-ASSOCIATED PROTEIN E"/>
    <property type="match status" value="1"/>
</dbReference>
<name>A0A834XSN5_APHGI</name>
<accession>A0A834XSN5</accession>
<dbReference type="Proteomes" id="UP000639338">
    <property type="component" value="Unassembled WGS sequence"/>
</dbReference>
<dbReference type="InterPro" id="IPR036961">
    <property type="entry name" value="Kinesin_motor_dom_sf"/>
</dbReference>
<reference evidence="11 12" key="1">
    <citation type="submission" date="2020-08" db="EMBL/GenBank/DDBJ databases">
        <title>Aphidius gifuensis genome sequencing and assembly.</title>
        <authorList>
            <person name="Du Z."/>
        </authorList>
    </citation>
    <scope>NUCLEOTIDE SEQUENCE [LARGE SCALE GENOMIC DNA]</scope>
    <source>
        <strain evidence="11">YNYX2018</strain>
        <tissue evidence="11">Adults</tissue>
    </source>
</reference>
<feature type="compositionally biased region" description="Low complexity" evidence="9">
    <location>
        <begin position="2665"/>
        <end position="2678"/>
    </location>
</feature>
<feature type="coiled-coil region" evidence="8">
    <location>
        <begin position="1686"/>
        <end position="1758"/>
    </location>
</feature>
<feature type="coiled-coil region" evidence="8">
    <location>
        <begin position="2259"/>
        <end position="2328"/>
    </location>
</feature>
<dbReference type="PROSITE" id="PS00411">
    <property type="entry name" value="KINESIN_MOTOR_1"/>
    <property type="match status" value="1"/>
</dbReference>
<comment type="similarity">
    <text evidence="7">Belongs to the TRAFAC class myosin-kinesin ATPase superfamily. Kinesin family.</text>
</comment>
<dbReference type="SMART" id="SM00129">
    <property type="entry name" value="KISc"/>
    <property type="match status" value="1"/>
</dbReference>
<feature type="coiled-coil region" evidence="8">
    <location>
        <begin position="343"/>
        <end position="370"/>
    </location>
</feature>
<keyword evidence="4 8" id="KW-0175">Coiled coil</keyword>
<dbReference type="InterPro" id="IPR027417">
    <property type="entry name" value="P-loop_NTPase"/>
</dbReference>
<feature type="coiled-coil region" evidence="8">
    <location>
        <begin position="2558"/>
        <end position="2599"/>
    </location>
</feature>
<dbReference type="FunFam" id="3.40.850.10:FF:000177">
    <property type="entry name" value="Kinesin-like protein"/>
    <property type="match status" value="1"/>
</dbReference>
<dbReference type="PRINTS" id="PR00380">
    <property type="entry name" value="KINESINHEAVY"/>
</dbReference>
<feature type="region of interest" description="Disordered" evidence="9">
    <location>
        <begin position="2653"/>
        <end position="2705"/>
    </location>
</feature>
<dbReference type="InterPro" id="IPR019821">
    <property type="entry name" value="Kinesin_motor_CS"/>
</dbReference>
<evidence type="ECO:0000256" key="7">
    <source>
        <dbReference type="PROSITE-ProRule" id="PRU00283"/>
    </source>
</evidence>
<evidence type="ECO:0000256" key="5">
    <source>
        <dbReference type="ARBA" id="ARBA00023175"/>
    </source>
</evidence>
<evidence type="ECO:0000256" key="3">
    <source>
        <dbReference type="ARBA" id="ARBA00022840"/>
    </source>
</evidence>
<feature type="coiled-coil region" evidence="8">
    <location>
        <begin position="2371"/>
        <end position="2530"/>
    </location>
</feature>
<protein>
    <recommendedName>
        <fullName evidence="10">Kinesin motor domain-containing protein</fullName>
    </recommendedName>
</protein>
<feature type="coiled-coil region" evidence="8">
    <location>
        <begin position="690"/>
        <end position="745"/>
    </location>
</feature>
<evidence type="ECO:0000256" key="2">
    <source>
        <dbReference type="ARBA" id="ARBA00022741"/>
    </source>
</evidence>
<feature type="coiled-coil region" evidence="8">
    <location>
        <begin position="2120"/>
        <end position="2168"/>
    </location>
</feature>
<dbReference type="SUPFAM" id="SSF52540">
    <property type="entry name" value="P-loop containing nucleoside triphosphate hydrolases"/>
    <property type="match status" value="1"/>
</dbReference>
<feature type="compositionally biased region" description="Polar residues" evidence="9">
    <location>
        <begin position="2692"/>
        <end position="2705"/>
    </location>
</feature>
<sequence length="2888" mass="335592">MSDNIKVAIKVRPLIKREKEEQAKIQWTVQENTISHIGPKIGKADSTYQFDHIFDSGKTNHDVFEATARPIVDAAMKGYNGTIFAYGQTSSGKTYTMMGCESEPGVIPLSVNRIFNFIENDPVRVYLLRVSYLEIYNEKIHDLLRKDTCKDNDGLKIKEDLNGNVTVDCTAIVANSSTEVLRAMKIGDKARRVGDTNMNERSSRSHTIFRIEIESCEKANPEGATISAQLNLIDLAGSERPKTTGATGERFNEGRHINSSLSTLSLVIKQLSENGNGYINFRDSKLTRILQTSLGGNAMTTIICAVTPAGDEETECTLAFAQRAKGIKNKPCVNKTISDQVLIKKMFKQVNNLTAQIDQMESKLLEKDKQILFGRIELLTTRMLSGQVKESINDRQGRNRRRTWGGPGMNFAYRELPTIEENEQLDKQYNDEEEKKNYAKRRQIEIPDFEWELIKAEKERLRQSNGSTDGEFDCYDSAKKRIQFAKEDDMRIIESPCCTPEKKYQRETSPDTPKNVLRNKIISLETNYNDLREFTTLEQQISQEDSEAAAKYRAYEKNMAFLQKTLADSEQICRDTNKKYAELQSEFAILSSKHDKSTDDCKNLTQQIESLHKLRDNYVIVESEKDDFKTKYIEANKKIDELEGESSSYAFELEHLKVKFKKREQELEASLNTAWEELKSLTGLDQDERKQVVNKEIVELQSVVDNVNEKLRDSFNENTSLNDKIQELEIELKKLQDSNSLLTKQVDEFSQCHDDIDKLSKKICQLENDIIDKDNQIESFESIKVNNNLLLQQIQELKNTQEENINKINKFEILIADKECNIAKIKEESSNQIDELNRNIEQLNANYLTDQQEYMKKIKELEDIVDEKNKEISNLEAMKLEYNLLAKELEESKLNHSTIKDEFSKKISQLEEIATEKDGQLKNLETTKLEIDSLIKELEESKMNKAAVEEESLKKINQLEEIIAEKDGQLKHLEMKISEFDSLIKELEESKINKATIEEESLKKINQLEEIIAEQNSQLKNIETTKLEIDLLNKELEDSKANKSTVEKESLEKIKQLEEAIAEKDAQLKNLETKNSDVDLLNKELEDLKNNKLIIEEENIKKIKQLEELISEKDLKLNENLELNSKYLEAENKLTTSNELIDKLKIDIDQIQLNLNEKNEELINMKSRFDELENLHKQQQNQDTLNIENELSSLTKLMSIKNDEIQTAISQIESQESEISRLNKLINDSNDTQTKATELIEQQKNELLDTKENIMALETEIAERNNAMKNLEKLLENKTIELTKIVEDFENKIACLESEKEHLKNELNDVVTMMEEKDEKFLKIKDEVNKICAERELLLKEISQLKEEPDQNVSNNNDTDKKIDLTRESEVTEKSLINNHEVTSNKSLNSTQLNSSCLNNKNIDLVTSDNDSSSMFANGSYFENMSMSVGPGDSVFANSLLSNKSCYENGSIEQNNKYISHNETTLLLDNTNKNTSIFNDIIITNDIGKLNDKTIDELKSIINEFINLKITLEEENIKLEDNLKLKIREIEELKNDFKDFGCDMENLQKTVQLLSTENSELTVKLSQEKEQLINMKIKFENEIKKLNDNIQNDNDNSQILIELKKQIENLTKEHDKLFENLTEKNKNFDEIQEKLTVELSKNTNLKDENIELSNNLMDKIEECDLLTDKLRSYESSKLPENNKNELNMLNAKIQELKLLNSKLIEEKLTSCSQCVHLIEKNEFRKALKNDIRNFNIKLKELQKKFDQESADAEILRSKVNQDLDTSINELSLNTSIMEGVDVSYAEEKIQLLQAELDNVQQNYDKLSSRYREQSEEIDRLRDSSVSPDNSCLSDDLKSSKSNIKREEKICSLEKILSQELNDINYIKKKIENINIVLQKLKTNKQTTEAEIDALKLSNKLADEKLVDSQFELDKLKSQLTNLDEQIEKLMTENKSIKDVNSALDLEIVNLNENLNNTKEKNEELIKEFELFKSSQSTEIESLNKIIKEYKESTKKLETSIEDLNNKLDNCNSENLNLKDELTRLQNETSNTNILNKTDNQMEICDNYDTNKNDENSKDEMLKALDELEEARLTIKKEISSLKQCQSSELSEYNDKTVAELFQIFITVIMTKEQEIIKKLMYDNEKEKKKLIEKLNETERSKLRLTNWSKELEADVERLQSQLSSHEEKTSGYISKILNLENLIKEYDHEKLLINEKMNVMESDFNTLQIDYEKLKKGEVTSAIQSSQNIDKQIEKVIENYEIECNNKINKIDKEYKFKIDELTNSNELLKTKNIELQSNLDCQEANERQLKSIVDLKTNEYLKLTTKYDQLNEQFKQINNSHVQLTQDNSQNIKKLDEITLLLKKKCDKLSEYKNQLETIQPNYDIIKEQFDEREIRLEKYKTEVTTLRDENSKQLIILQNLKDKFEVEKIKINNLNQQLDDLTNKNTTIQFDYEKIKEKCEEFESENQRLIRRMRNSTEREIFKQQTADLIDKNNVLQQNLDGASNRIVELQTSKSELLKLKIDYETKYNNISQEYEKLNTTFDNYKKKTESRRLDISFDEKYDDLVQEKNRIALELEEKKSMCLQYEKKITILEAKNKELDDEMNDMVQKIHETEHEKDLVDIELYDLKGTIENERASCKCRNNNNKTIPMSSELIKQCNELKYKLNNSYNNNNDSILRESKSTSSSRSTSPTPLSSKRKQRRSDLFNKNRPSSLTEELTVSEDTPLPPCQQCDVYKNECELLRQQMIKLEQSSALKSNHIKSLQLQLEAETFPYKKKCQEYQSILTAFKKEKHQMNLEIHKLAQSQLNSVCQRCKNWNNNKHDKSVQCIPPREPIAMLSRPSGIVEQHMEVEKLKSDKVELKKLCLSRRTQIVELQKTIDLQNEEIEKLRNQVAIKFPIQPVFKK</sequence>
<keyword evidence="3 7" id="KW-0067">ATP-binding</keyword>
<evidence type="ECO:0000313" key="12">
    <source>
        <dbReference type="Proteomes" id="UP000639338"/>
    </source>
</evidence>
<evidence type="ECO:0000256" key="6">
    <source>
        <dbReference type="ARBA" id="ARBA00023212"/>
    </source>
</evidence>
<evidence type="ECO:0000259" key="10">
    <source>
        <dbReference type="PROSITE" id="PS50067"/>
    </source>
</evidence>
<dbReference type="GO" id="GO:0005524">
    <property type="term" value="F:ATP binding"/>
    <property type="evidence" value="ECO:0007669"/>
    <property type="project" value="UniProtKB-UniRule"/>
</dbReference>